<feature type="region of interest" description="Disordered" evidence="1">
    <location>
        <begin position="393"/>
        <end position="460"/>
    </location>
</feature>
<feature type="region of interest" description="Disordered" evidence="1">
    <location>
        <begin position="626"/>
        <end position="684"/>
    </location>
</feature>
<reference evidence="3" key="2">
    <citation type="journal article" date="2019" name="IMA Fungus">
        <title>Genome sequencing and comparison of five Tilletia species to identify candidate genes for the detection of regulated species infecting wheat.</title>
        <authorList>
            <person name="Nguyen H.D.T."/>
            <person name="Sultana T."/>
            <person name="Kesanakurti P."/>
            <person name="Hambleton S."/>
        </authorList>
    </citation>
    <scope>NUCLEOTIDE SEQUENCE</scope>
    <source>
        <strain evidence="3">DAOMC 236422</strain>
    </source>
</reference>
<comment type="caution">
    <text evidence="3">The sequence shown here is derived from an EMBL/GenBank/DDBJ whole genome shotgun (WGS) entry which is preliminary data.</text>
</comment>
<reference evidence="3" key="1">
    <citation type="submission" date="2016-04" db="EMBL/GenBank/DDBJ databases">
        <authorList>
            <person name="Nguyen H.D."/>
            <person name="Samba Siva P."/>
            <person name="Cullis J."/>
            <person name="Levesque C.A."/>
            <person name="Hambleton S."/>
        </authorList>
    </citation>
    <scope>NUCLEOTIDE SEQUENCE</scope>
    <source>
        <strain evidence="3">DAOMC 236422</strain>
    </source>
</reference>
<dbReference type="PROSITE" id="PS51299">
    <property type="entry name" value="HTH_APSES"/>
    <property type="match status" value="2"/>
</dbReference>
<dbReference type="SUPFAM" id="SSF54616">
    <property type="entry name" value="DNA-binding domain of Mlu1-box binding protein MBP1"/>
    <property type="match status" value="2"/>
</dbReference>
<feature type="compositionally biased region" description="Polar residues" evidence="1">
    <location>
        <begin position="404"/>
        <end position="421"/>
    </location>
</feature>
<organism evidence="3 4">
    <name type="scientific">Tilletia walkeri</name>
    <dbReference type="NCBI Taxonomy" id="117179"/>
    <lineage>
        <taxon>Eukaryota</taxon>
        <taxon>Fungi</taxon>
        <taxon>Dikarya</taxon>
        <taxon>Basidiomycota</taxon>
        <taxon>Ustilaginomycotina</taxon>
        <taxon>Exobasidiomycetes</taxon>
        <taxon>Tilletiales</taxon>
        <taxon>Tilletiaceae</taxon>
        <taxon>Tilletia</taxon>
    </lineage>
</organism>
<dbReference type="PANTHER" id="PTHR43828:SF10">
    <property type="entry name" value="ANKYRIN REPEAT-CONTAINING PROTEIN YAR1"/>
    <property type="match status" value="1"/>
</dbReference>
<dbReference type="AlphaFoldDB" id="A0A8X7N9S1"/>
<protein>
    <recommendedName>
        <fullName evidence="2">HTH APSES-type domain-containing protein</fullName>
    </recommendedName>
</protein>
<proteinExistence type="predicted"/>
<name>A0A8X7N9S1_9BASI</name>
<feature type="compositionally biased region" description="Low complexity" evidence="1">
    <location>
        <begin position="638"/>
        <end position="660"/>
    </location>
</feature>
<gene>
    <name evidence="3" type="ORF">A4X09_0g4069</name>
</gene>
<dbReference type="GO" id="GO:0000981">
    <property type="term" value="F:DNA-binding transcription factor activity, RNA polymerase II-specific"/>
    <property type="evidence" value="ECO:0007669"/>
    <property type="project" value="UniProtKB-ARBA"/>
</dbReference>
<keyword evidence="4" id="KW-1185">Reference proteome</keyword>
<feature type="domain" description="HTH APSES-type" evidence="2">
    <location>
        <begin position="484"/>
        <end position="592"/>
    </location>
</feature>
<evidence type="ECO:0000256" key="1">
    <source>
        <dbReference type="SAM" id="MobiDB-lite"/>
    </source>
</evidence>
<feature type="region of interest" description="Disordered" evidence="1">
    <location>
        <begin position="212"/>
        <end position="248"/>
    </location>
</feature>
<feature type="compositionally biased region" description="Polar residues" evidence="1">
    <location>
        <begin position="173"/>
        <end position="193"/>
    </location>
</feature>
<feature type="compositionally biased region" description="Low complexity" evidence="1">
    <location>
        <begin position="450"/>
        <end position="460"/>
    </location>
</feature>
<accession>A0A8X7N9S1</accession>
<dbReference type="InterPro" id="IPR003163">
    <property type="entry name" value="Tscrpt_reg_HTH_APSES-type"/>
</dbReference>
<dbReference type="GO" id="GO:0003677">
    <property type="term" value="F:DNA binding"/>
    <property type="evidence" value="ECO:0007669"/>
    <property type="project" value="InterPro"/>
</dbReference>
<feature type="region of interest" description="Disordered" evidence="1">
    <location>
        <begin position="152"/>
        <end position="199"/>
    </location>
</feature>
<dbReference type="EMBL" id="LWDG02000162">
    <property type="protein sequence ID" value="KAE8268275.1"/>
    <property type="molecule type" value="Genomic_DNA"/>
</dbReference>
<dbReference type="Gene3D" id="3.10.260.10">
    <property type="entry name" value="Transcription regulator HTH, APSES-type DNA-binding domain"/>
    <property type="match status" value="2"/>
</dbReference>
<dbReference type="Proteomes" id="UP000078113">
    <property type="component" value="Unassembled WGS sequence"/>
</dbReference>
<evidence type="ECO:0000313" key="4">
    <source>
        <dbReference type="Proteomes" id="UP000078113"/>
    </source>
</evidence>
<feature type="compositionally biased region" description="Polar residues" evidence="1">
    <location>
        <begin position="231"/>
        <end position="245"/>
    </location>
</feature>
<sequence>MDGSLWSTPLRNRSERPPAYRIRPKQLQALSSSSTACCLTVLDVKYWGLKRTANGLAFTILRHRKNNLINATRLLQGVDLGGIDRDGLIRSGPHTPINERRDTDVLGTWVTLNRARELAKRFKLEAQVGGILLDREILLVQAVPAEVIEKKRRPDVVGSASRAVPYHVRTERAPSSTTAAGPSTEPQAKQSLPSGLPLSAFSAAPQKRASLPVVSQASKAPAVPAPGPSSGTQVGTSEPSPSKLSKGSAAYDELPGYKKAILDAHFSMSAVLSGSETKYLGPPTSKQKMALESTAQMMSEFWVTSETAGPVGMLEAMSHFQTSKDCMADLHRTIKSALTLLRMVYPAPAKASSVGDAAPRGPVPQTQAQLESVRLCSVSCNLARALAPYKFGSSAGAQPKPATGTVSSAWPQPAPATSSLAGSHPKPATGSSAGAQPKPATGFSAGAHQATSMTEASSTAADQLGATASISNPPAADPSAKHSIYSLTILDVKYWGLRCSTDGLLFTTLRRCEDDLINATKLLQGVDLGGIDRDGLIRSGPHTPINERRDTDVLGTWVTLNRARELAKRFKLEAQVGGILLDREILLVQAVPAEDLKKRRPDVVRYIPRPAPYHIRFGLALSSTTAAGSSTKPQARQSWPSGLPSSISSAASQARASLPAVSPASKTHAVPASGPSLGTQVGTSETSASTLSTFPAAHSEVHPAWNAIYSAHTFVSAAYSGSGTKVAPPTSGQKGALIAAARMIYDSVLSSRTASSKDKVAGTSKPVGLEDCPEAVLKAMTRAHTLISAAYPAPATNSSAENSAPREPGVPTTAQLRTLKIATRFIIHFVIGPQMGSVAEVQPKPAP</sequence>
<dbReference type="GO" id="GO:0030907">
    <property type="term" value="C:MBF transcription complex"/>
    <property type="evidence" value="ECO:0007669"/>
    <property type="project" value="TreeGrafter"/>
</dbReference>
<evidence type="ECO:0000313" key="3">
    <source>
        <dbReference type="EMBL" id="KAE8268275.1"/>
    </source>
</evidence>
<evidence type="ECO:0000259" key="2">
    <source>
        <dbReference type="PROSITE" id="PS51299"/>
    </source>
</evidence>
<feature type="domain" description="HTH APSES-type" evidence="2">
    <location>
        <begin position="41"/>
        <end position="144"/>
    </location>
</feature>
<dbReference type="GO" id="GO:0033309">
    <property type="term" value="C:SBF transcription complex"/>
    <property type="evidence" value="ECO:0007669"/>
    <property type="project" value="TreeGrafter"/>
</dbReference>
<dbReference type="PANTHER" id="PTHR43828">
    <property type="entry name" value="ASPARAGINASE"/>
    <property type="match status" value="1"/>
</dbReference>
<dbReference type="InterPro" id="IPR036887">
    <property type="entry name" value="HTH_APSES_sf"/>
</dbReference>
<dbReference type="InterPro" id="IPR051642">
    <property type="entry name" value="SWI6-like"/>
</dbReference>